<dbReference type="AlphaFoldDB" id="A0A2N4UI35"/>
<name>A0A2N4UI35_9BURK</name>
<reference evidence="1 2" key="1">
    <citation type="submission" date="2017-10" db="EMBL/GenBank/DDBJ databases">
        <title>Two draft genome sequences of Pusillimonas sp. strains isolated from a nitrate- and radionuclide-contaminated groundwater in Russia.</title>
        <authorList>
            <person name="Grouzdev D.S."/>
            <person name="Tourova T.P."/>
            <person name="Goeva M.A."/>
            <person name="Babich T.L."/>
            <person name="Sokolova D.S."/>
            <person name="Abdullin R."/>
            <person name="Poltaraus A.B."/>
            <person name="Toshchakov S.V."/>
            <person name="Nazina T.N."/>
        </authorList>
    </citation>
    <scope>NUCLEOTIDE SEQUENCE [LARGE SCALE GENOMIC DNA]</scope>
    <source>
        <strain evidence="1 2">JR1/69-2-13</strain>
    </source>
</reference>
<proteinExistence type="predicted"/>
<organism evidence="1 2">
    <name type="scientific">Pollutimonas nitritireducens</name>
    <dbReference type="NCBI Taxonomy" id="2045209"/>
    <lineage>
        <taxon>Bacteria</taxon>
        <taxon>Pseudomonadati</taxon>
        <taxon>Pseudomonadota</taxon>
        <taxon>Betaproteobacteria</taxon>
        <taxon>Burkholderiales</taxon>
        <taxon>Alcaligenaceae</taxon>
        <taxon>Pollutimonas</taxon>
    </lineage>
</organism>
<protein>
    <submittedName>
        <fullName evidence="1">Uncharacterized protein</fullName>
    </submittedName>
</protein>
<gene>
    <name evidence="1" type="ORF">CR155_07925</name>
</gene>
<evidence type="ECO:0000313" key="1">
    <source>
        <dbReference type="EMBL" id="PLC54668.1"/>
    </source>
</evidence>
<dbReference type="EMBL" id="PDNV01000004">
    <property type="protein sequence ID" value="PLC54668.1"/>
    <property type="molecule type" value="Genomic_DNA"/>
</dbReference>
<dbReference type="RefSeq" id="WP_102069438.1">
    <property type="nucleotide sequence ID" value="NZ_PDNV01000004.1"/>
</dbReference>
<sequence>MMGTATQGSLVEADVDLVEYYYEKGFSDGLPVVPPTQEKVDDVVQVLGGDPEHVECKVAPRWGELTREVLAINMVMAGCKASYAPVVRAAILALTDAAFNLNGVQATTHVASPLIVVNGPITRELDMNGGANAFGSGNRANATIGRAVRLIMLNVGGAWPGDLDKSTLGHPGKYTYCVAENEAQSPFAPYHVEHGYKPAESTVFAIAAEAPHSVTNHVSNDPEGILDTICSAMSTIASNSAVLGGHMAVVLGLEHAKTIAQHGWSRADIRNYIFMNHGNRFIDLAYGHRYGKVYNRNLPKWYKREDDTRIPIIHSPDNIHLFVMGGEAGRFSAVIPGWGHMSTPVLKPIDLDTVAAGPDCSSGTCAL</sequence>
<dbReference type="OrthoDB" id="5240640at2"/>
<dbReference type="Proteomes" id="UP000234328">
    <property type="component" value="Unassembled WGS sequence"/>
</dbReference>
<keyword evidence="2" id="KW-1185">Reference proteome</keyword>
<accession>A0A2N4UI35</accession>
<comment type="caution">
    <text evidence="1">The sequence shown here is derived from an EMBL/GenBank/DDBJ whole genome shotgun (WGS) entry which is preliminary data.</text>
</comment>
<evidence type="ECO:0000313" key="2">
    <source>
        <dbReference type="Proteomes" id="UP000234328"/>
    </source>
</evidence>